<protein>
    <submittedName>
        <fullName evidence="1">Uncharacterized protein</fullName>
    </submittedName>
</protein>
<evidence type="ECO:0000313" key="2">
    <source>
        <dbReference type="Proteomes" id="UP000008550"/>
    </source>
</evidence>
<gene>
    <name evidence="1" type="ORF">HM1_1756</name>
</gene>
<proteinExistence type="predicted"/>
<sequence length="37" mass="4315">MVANPVYYTRRAEKINNNFASKLKAREARASLAQERF</sequence>
<reference evidence="1 2" key="1">
    <citation type="journal article" date="2008" name="J. Bacteriol.">
        <title>The genome of Heliobacterium modesticaldum, a phototrophic representative of the Firmicutes containing the simplest photosynthetic apparatus.</title>
        <authorList>
            <person name="Sattley W.M."/>
            <person name="Madigan M.T."/>
            <person name="Swingley W.D."/>
            <person name="Cheung P.C."/>
            <person name="Clocksin K.M."/>
            <person name="Conrad A.L."/>
            <person name="Dejesa L.C."/>
            <person name="Honchak B.M."/>
            <person name="Jung D.O."/>
            <person name="Karbach L.E."/>
            <person name="Kurdoglu A."/>
            <person name="Lahiri S."/>
            <person name="Mastrian S.D."/>
            <person name="Page L.E."/>
            <person name="Taylor H.L."/>
            <person name="Wang Z.T."/>
            <person name="Raymond J."/>
            <person name="Chen M."/>
            <person name="Blankenship R.E."/>
            <person name="Touchman J.W."/>
        </authorList>
    </citation>
    <scope>NUCLEOTIDE SEQUENCE [LARGE SCALE GENOMIC DNA]</scope>
    <source>
        <strain evidence="2">ATCC 51547 / Ice1</strain>
    </source>
</reference>
<organism evidence="1 2">
    <name type="scientific">Heliobacterium modesticaldum (strain ATCC 51547 / Ice1)</name>
    <dbReference type="NCBI Taxonomy" id="498761"/>
    <lineage>
        <taxon>Bacteria</taxon>
        <taxon>Bacillati</taxon>
        <taxon>Bacillota</taxon>
        <taxon>Clostridia</taxon>
        <taxon>Eubacteriales</taxon>
        <taxon>Heliobacteriaceae</taxon>
        <taxon>Heliomicrobium</taxon>
    </lineage>
</organism>
<name>B0TES4_HELMI</name>
<keyword evidence="2" id="KW-1185">Reference proteome</keyword>
<dbReference type="KEGG" id="hmo:HM1_1756"/>
<accession>B0TES4</accession>
<evidence type="ECO:0000313" key="1">
    <source>
        <dbReference type="EMBL" id="ABZ84326.1"/>
    </source>
</evidence>
<dbReference type="EMBL" id="CP000930">
    <property type="protein sequence ID" value="ABZ84326.1"/>
    <property type="molecule type" value="Genomic_DNA"/>
</dbReference>
<dbReference type="HOGENOM" id="CLU_3344447_0_0_9"/>
<dbReference type="Proteomes" id="UP000008550">
    <property type="component" value="Chromosome"/>
</dbReference>
<dbReference type="AlphaFoldDB" id="B0TES4"/>